<evidence type="ECO:0000313" key="3">
    <source>
        <dbReference type="Proteomes" id="UP000034410"/>
    </source>
</evidence>
<evidence type="ECO:0000256" key="1">
    <source>
        <dbReference type="SAM" id="MobiDB-lite"/>
    </source>
</evidence>
<sequence length="134" mass="14702">MKFNWPFKPEQQGTTAPQGPLPLDQEGIPILNEVVAPTELGLTDESDPNQPDLPLFAADPDSGDTAPTAQAADQEALREQLRTALLETAEQVAESVIARFRADLERTLQDEIDRVLEERFESSSGPERPGHTPD</sequence>
<dbReference type="Proteomes" id="UP000034410">
    <property type="component" value="Chromosome"/>
</dbReference>
<dbReference type="RefSeq" id="WP_046860686.1">
    <property type="nucleotide sequence ID" value="NZ_CP011412.1"/>
</dbReference>
<protein>
    <submittedName>
        <fullName evidence="2">Uncharacterized protein</fullName>
    </submittedName>
</protein>
<dbReference type="KEGG" id="seds:AAY24_17055"/>
<keyword evidence="3" id="KW-1185">Reference proteome</keyword>
<dbReference type="OrthoDB" id="9853651at2"/>
<proteinExistence type="predicted"/>
<reference evidence="2 3" key="1">
    <citation type="journal article" date="2015" name="Genome Announc.">
        <title>Complete Genome Sequence of Sedimenticola thiotaurini Strain SIP-G1, a Polyphosphate- and Polyhydroxyalkanoate-Accumulating Sulfur-Oxidizing Gammaproteobacterium Isolated from Salt Marsh Sediments.</title>
        <authorList>
            <person name="Flood B.E."/>
            <person name="Jones D.S."/>
            <person name="Bailey J.V."/>
        </authorList>
    </citation>
    <scope>NUCLEOTIDE SEQUENCE [LARGE SCALE GENOMIC DNA]</scope>
    <source>
        <strain evidence="2 3">SIP-G1</strain>
    </source>
</reference>
<evidence type="ECO:0000313" key="2">
    <source>
        <dbReference type="EMBL" id="AKH21765.1"/>
    </source>
</evidence>
<gene>
    <name evidence="2" type="ORF">AAY24_17055</name>
</gene>
<name>A0A0F7K3F9_9GAMM</name>
<feature type="region of interest" description="Disordered" evidence="1">
    <location>
        <begin position="40"/>
        <end position="75"/>
    </location>
</feature>
<feature type="region of interest" description="Disordered" evidence="1">
    <location>
        <begin position="115"/>
        <end position="134"/>
    </location>
</feature>
<accession>A0A0F7K3F9</accession>
<organism evidence="2 3">
    <name type="scientific">Sedimenticola thiotaurini</name>
    <dbReference type="NCBI Taxonomy" id="1543721"/>
    <lineage>
        <taxon>Bacteria</taxon>
        <taxon>Pseudomonadati</taxon>
        <taxon>Pseudomonadota</taxon>
        <taxon>Gammaproteobacteria</taxon>
        <taxon>Chromatiales</taxon>
        <taxon>Sedimenticolaceae</taxon>
        <taxon>Sedimenticola</taxon>
    </lineage>
</organism>
<dbReference type="EMBL" id="CP011412">
    <property type="protein sequence ID" value="AKH21765.1"/>
    <property type="molecule type" value="Genomic_DNA"/>
</dbReference>
<feature type="region of interest" description="Disordered" evidence="1">
    <location>
        <begin position="1"/>
        <end position="25"/>
    </location>
</feature>
<dbReference type="AlphaFoldDB" id="A0A0F7K3F9"/>